<name>A0A1D6GYN2_MAIZE</name>
<accession>A0A1D6GYN2</accession>
<evidence type="ECO:0000313" key="1">
    <source>
        <dbReference type="EMBL" id="AQK67866.1"/>
    </source>
</evidence>
<dbReference type="ExpressionAtlas" id="A0A1D6GYN2">
    <property type="expression patterns" value="baseline and differential"/>
</dbReference>
<reference evidence="1" key="1">
    <citation type="submission" date="2015-12" db="EMBL/GenBank/DDBJ databases">
        <title>Update maize B73 reference genome by single molecule sequencing technologies.</title>
        <authorList>
            <consortium name="Maize Genome Sequencing Project"/>
            <person name="Ware D."/>
        </authorList>
    </citation>
    <scope>NUCLEOTIDE SEQUENCE</scope>
    <source>
        <tissue evidence="1">Seedling</tissue>
    </source>
</reference>
<proteinExistence type="predicted"/>
<dbReference type="InParanoid" id="A0A1D6GYN2"/>
<sequence length="134" mass="15348">MLYTDFDLLTDFPEPTLDFLADIPEEKLLLPFPAGSPEECPFDTEVALPTRWQKVDDFFQDITELFQIDPLPVVQPAIETRDVSLCNRTQRRSTPFRLHARGVRDREQQPRYGKQVATASIAVAATTTNCFCER</sequence>
<protein>
    <submittedName>
        <fullName evidence="1">Uncharacterized protein</fullName>
    </submittedName>
</protein>
<gene>
    <name evidence="1" type="ORF">ZEAMMB73_Zm00001d015002</name>
</gene>
<dbReference type="EMBL" id="CM000781">
    <property type="protein sequence ID" value="AQK67866.1"/>
    <property type="molecule type" value="Genomic_DNA"/>
</dbReference>
<dbReference type="PaxDb" id="4577-AC203278.4_FGP004"/>
<organism evidence="1">
    <name type="scientific">Zea mays</name>
    <name type="common">Maize</name>
    <dbReference type="NCBI Taxonomy" id="4577"/>
    <lineage>
        <taxon>Eukaryota</taxon>
        <taxon>Viridiplantae</taxon>
        <taxon>Streptophyta</taxon>
        <taxon>Embryophyta</taxon>
        <taxon>Tracheophyta</taxon>
        <taxon>Spermatophyta</taxon>
        <taxon>Magnoliopsida</taxon>
        <taxon>Liliopsida</taxon>
        <taxon>Poales</taxon>
        <taxon>Poaceae</taxon>
        <taxon>PACMAD clade</taxon>
        <taxon>Panicoideae</taxon>
        <taxon>Andropogonodae</taxon>
        <taxon>Andropogoneae</taxon>
        <taxon>Tripsacinae</taxon>
        <taxon>Zea</taxon>
    </lineage>
</organism>
<dbReference type="AlphaFoldDB" id="A0A1D6GYN2"/>